<dbReference type="Proteomes" id="UP000741013">
    <property type="component" value="Unassembled WGS sequence"/>
</dbReference>
<organism evidence="1 2">
    <name type="scientific">Amycolatopsis magusensis</name>
    <dbReference type="NCBI Taxonomy" id="882444"/>
    <lineage>
        <taxon>Bacteria</taxon>
        <taxon>Bacillati</taxon>
        <taxon>Actinomycetota</taxon>
        <taxon>Actinomycetes</taxon>
        <taxon>Pseudonocardiales</taxon>
        <taxon>Pseudonocardiaceae</taxon>
        <taxon>Amycolatopsis</taxon>
    </lineage>
</organism>
<keyword evidence="1" id="KW-0255">Endonuclease</keyword>
<name>A0ABS4Q2X7_9PSEU</name>
<dbReference type="GO" id="GO:0004519">
    <property type="term" value="F:endonuclease activity"/>
    <property type="evidence" value="ECO:0007669"/>
    <property type="project" value="UniProtKB-KW"/>
</dbReference>
<keyword evidence="1" id="KW-0378">Hydrolase</keyword>
<accession>A0ABS4Q2X7</accession>
<comment type="caution">
    <text evidence="1">The sequence shown here is derived from an EMBL/GenBank/DDBJ whole genome shotgun (WGS) entry which is preliminary data.</text>
</comment>
<evidence type="ECO:0000313" key="2">
    <source>
        <dbReference type="Proteomes" id="UP000741013"/>
    </source>
</evidence>
<keyword evidence="1" id="KW-0540">Nuclease</keyword>
<dbReference type="EMBL" id="JAGGMS010000001">
    <property type="protein sequence ID" value="MBP2185438.1"/>
    <property type="molecule type" value="Genomic_DNA"/>
</dbReference>
<evidence type="ECO:0000313" key="1">
    <source>
        <dbReference type="EMBL" id="MBP2185438.1"/>
    </source>
</evidence>
<reference evidence="1 2" key="1">
    <citation type="submission" date="2021-03" db="EMBL/GenBank/DDBJ databases">
        <title>Sequencing the genomes of 1000 actinobacteria strains.</title>
        <authorList>
            <person name="Klenk H.-P."/>
        </authorList>
    </citation>
    <scope>NUCLEOTIDE SEQUENCE [LARGE SCALE GENOMIC DNA]</scope>
    <source>
        <strain evidence="1 2">DSM 45510</strain>
    </source>
</reference>
<proteinExistence type="predicted"/>
<keyword evidence="2" id="KW-1185">Reference proteome</keyword>
<gene>
    <name evidence="1" type="ORF">JOM49_006964</name>
</gene>
<protein>
    <submittedName>
        <fullName evidence="1">Endonuclease/exonuclease/phosphatase (EEP) superfamily protein YafD</fullName>
    </submittedName>
</protein>
<sequence>MTLAISLVALLMSVLALSWQVWTWRRSIPRLEVSVAHGTPVFTGAVGRSHTIVEVANQGQADAAVTSFGFELPNGLTLEAPRTAAWSSSLPAHLGPNETAGWHVPTASILEICHERDVDHRELRAWVDSAKGRVYARTRGLNHQDLTFS</sequence>
<dbReference type="RefSeq" id="WP_209668327.1">
    <property type="nucleotide sequence ID" value="NZ_JAGGMS010000001.1"/>
</dbReference>